<dbReference type="Pfam" id="PF08450">
    <property type="entry name" value="SGL"/>
    <property type="match status" value="1"/>
</dbReference>
<dbReference type="PANTHER" id="PTHR47572">
    <property type="entry name" value="LIPOPROTEIN-RELATED"/>
    <property type="match status" value="1"/>
</dbReference>
<dbReference type="AlphaFoldDB" id="A0A8S1V2P9"/>
<evidence type="ECO:0000313" key="3">
    <source>
        <dbReference type="Proteomes" id="UP000683925"/>
    </source>
</evidence>
<comment type="caution">
    <text evidence="2">The sequence shown here is derived from an EMBL/GenBank/DDBJ whole genome shotgun (WGS) entry which is preliminary data.</text>
</comment>
<dbReference type="EMBL" id="CAJJDP010000055">
    <property type="protein sequence ID" value="CAD8170202.1"/>
    <property type="molecule type" value="Genomic_DNA"/>
</dbReference>
<gene>
    <name evidence="2" type="ORF">POCTA_138.1.T0550045</name>
</gene>
<dbReference type="OrthoDB" id="423498at2759"/>
<keyword evidence="3" id="KW-1185">Reference proteome</keyword>
<name>A0A8S1V2P9_PAROT</name>
<dbReference type="Proteomes" id="UP000683925">
    <property type="component" value="Unassembled WGS sequence"/>
</dbReference>
<sequence length="311" mass="34792">MQVTVEKICSFSNPLSSPHEVNGDIYMVSENGDILVMNNELTIDTRMGGQPSSIAIERDHILIYIADMAHQSITYRQLNQLQQQSNNQNQEGAKDFVTEYEGMPFLGPNQIAISYNNLNALFFTDSGPFGETNVENPIGSVFMVDLDGQEIKPTALAYRCLAHPSGLALSHDEKSLFVSETCENRIIRFVLTNAGIYAFSVYHQFSGRFGPTALVISQSDFLYVARFEFSVGNENEMGLISVLNPQGQLLENILIPGSPEITGMCFSLIKPTHLYLTDNSNRSNRLIKCVIPLEDKDEEKKKKDKDSYKVK</sequence>
<dbReference type="PANTHER" id="PTHR47572:SF5">
    <property type="entry name" value="BLR2277 PROTEIN"/>
    <property type="match status" value="1"/>
</dbReference>
<organism evidence="2 3">
    <name type="scientific">Paramecium octaurelia</name>
    <dbReference type="NCBI Taxonomy" id="43137"/>
    <lineage>
        <taxon>Eukaryota</taxon>
        <taxon>Sar</taxon>
        <taxon>Alveolata</taxon>
        <taxon>Ciliophora</taxon>
        <taxon>Intramacronucleata</taxon>
        <taxon>Oligohymenophorea</taxon>
        <taxon>Peniculida</taxon>
        <taxon>Parameciidae</taxon>
        <taxon>Paramecium</taxon>
    </lineage>
</organism>
<reference evidence="2" key="1">
    <citation type="submission" date="2021-01" db="EMBL/GenBank/DDBJ databases">
        <authorList>
            <consortium name="Genoscope - CEA"/>
            <person name="William W."/>
        </authorList>
    </citation>
    <scope>NUCLEOTIDE SEQUENCE</scope>
</reference>
<dbReference type="InterPro" id="IPR051262">
    <property type="entry name" value="SMP-30/CGR1_Lactonase"/>
</dbReference>
<dbReference type="InterPro" id="IPR013658">
    <property type="entry name" value="SGL"/>
</dbReference>
<feature type="domain" description="SMP-30/Gluconolactonase/LRE-like region" evidence="1">
    <location>
        <begin position="104"/>
        <end position="277"/>
    </location>
</feature>
<evidence type="ECO:0000313" key="2">
    <source>
        <dbReference type="EMBL" id="CAD8170202.1"/>
    </source>
</evidence>
<protein>
    <recommendedName>
        <fullName evidence="1">SMP-30/Gluconolactonase/LRE-like region domain-containing protein</fullName>
    </recommendedName>
</protein>
<proteinExistence type="predicted"/>
<dbReference type="OMA" id="NQEGAKD"/>
<accession>A0A8S1V2P9</accession>
<evidence type="ECO:0000259" key="1">
    <source>
        <dbReference type="Pfam" id="PF08450"/>
    </source>
</evidence>